<name>A0A645IMY6_9ZZZZ</name>
<dbReference type="AlphaFoldDB" id="A0A645IMY6"/>
<evidence type="ECO:0000313" key="1">
    <source>
        <dbReference type="EMBL" id="MPN52460.1"/>
    </source>
</evidence>
<reference evidence="1" key="1">
    <citation type="submission" date="2019-08" db="EMBL/GenBank/DDBJ databases">
        <authorList>
            <person name="Kucharzyk K."/>
            <person name="Murdoch R.W."/>
            <person name="Higgins S."/>
            <person name="Loffler F."/>
        </authorList>
    </citation>
    <scope>NUCLEOTIDE SEQUENCE</scope>
</reference>
<proteinExistence type="predicted"/>
<dbReference type="EMBL" id="VSSQ01118594">
    <property type="protein sequence ID" value="MPN52460.1"/>
    <property type="molecule type" value="Genomic_DNA"/>
</dbReference>
<gene>
    <name evidence="1" type="ORF">SDC9_200122</name>
</gene>
<accession>A0A645IMY6</accession>
<comment type="caution">
    <text evidence="1">The sequence shown here is derived from an EMBL/GenBank/DDBJ whole genome shotgun (WGS) entry which is preliminary data.</text>
</comment>
<sequence length="62" mass="6901">MKDDVRLSGCTCTSEDYLFAHYSLRRPKLAHLPSVLIHPCQHDIHAGESMGDPLSEVSQHLG</sequence>
<protein>
    <submittedName>
        <fullName evidence="1">Uncharacterized protein</fullName>
    </submittedName>
</protein>
<organism evidence="1">
    <name type="scientific">bioreactor metagenome</name>
    <dbReference type="NCBI Taxonomy" id="1076179"/>
    <lineage>
        <taxon>unclassified sequences</taxon>
        <taxon>metagenomes</taxon>
        <taxon>ecological metagenomes</taxon>
    </lineage>
</organism>